<dbReference type="InterPro" id="IPR013108">
    <property type="entry name" value="Amidohydro_3"/>
</dbReference>
<dbReference type="SUPFAM" id="SSF51338">
    <property type="entry name" value="Composite domain of metallo-dependent hydrolases"/>
    <property type="match status" value="1"/>
</dbReference>
<evidence type="ECO:0000313" key="2">
    <source>
        <dbReference type="EMBL" id="MFF0499854.1"/>
    </source>
</evidence>
<protein>
    <submittedName>
        <fullName evidence="2">Amidohydrolase family protein</fullName>
    </submittedName>
</protein>
<dbReference type="Gene3D" id="3.10.310.70">
    <property type="match status" value="1"/>
</dbReference>
<dbReference type="Proteomes" id="UP001601442">
    <property type="component" value="Unassembled WGS sequence"/>
</dbReference>
<name>A0ABW6P9L5_9NOCA</name>
<dbReference type="RefSeq" id="WP_387398679.1">
    <property type="nucleotide sequence ID" value="NZ_JBIAMT010000005.1"/>
</dbReference>
<dbReference type="Gene3D" id="3.20.20.140">
    <property type="entry name" value="Metal-dependent hydrolases"/>
    <property type="match status" value="2"/>
</dbReference>
<dbReference type="Gene3D" id="2.30.40.10">
    <property type="entry name" value="Urease, subunit C, domain 1"/>
    <property type="match status" value="1"/>
</dbReference>
<organism evidence="2 3">
    <name type="scientific">Nocardia aobensis</name>
    <dbReference type="NCBI Taxonomy" id="257277"/>
    <lineage>
        <taxon>Bacteria</taxon>
        <taxon>Bacillati</taxon>
        <taxon>Actinomycetota</taxon>
        <taxon>Actinomycetes</taxon>
        <taxon>Mycobacteriales</taxon>
        <taxon>Nocardiaceae</taxon>
        <taxon>Nocardia</taxon>
    </lineage>
</organism>
<gene>
    <name evidence="2" type="ORF">ACFYU5_25875</name>
</gene>
<dbReference type="InterPro" id="IPR032466">
    <property type="entry name" value="Metal_Hydrolase"/>
</dbReference>
<dbReference type="PANTHER" id="PTHR22642:SF2">
    <property type="entry name" value="PROTEIN LONG AFTER FAR-RED 3"/>
    <property type="match status" value="1"/>
</dbReference>
<evidence type="ECO:0000313" key="3">
    <source>
        <dbReference type="Proteomes" id="UP001601442"/>
    </source>
</evidence>
<reference evidence="2 3" key="1">
    <citation type="submission" date="2024-10" db="EMBL/GenBank/DDBJ databases">
        <title>The Natural Products Discovery Center: Release of the First 8490 Sequenced Strains for Exploring Actinobacteria Biosynthetic Diversity.</title>
        <authorList>
            <person name="Kalkreuter E."/>
            <person name="Kautsar S.A."/>
            <person name="Yang D."/>
            <person name="Bader C.D."/>
            <person name="Teijaro C.N."/>
            <person name="Fluegel L."/>
            <person name="Davis C.M."/>
            <person name="Simpson J.R."/>
            <person name="Lauterbach L."/>
            <person name="Steele A.D."/>
            <person name="Gui C."/>
            <person name="Meng S."/>
            <person name="Li G."/>
            <person name="Viehrig K."/>
            <person name="Ye F."/>
            <person name="Su P."/>
            <person name="Kiefer A.F."/>
            <person name="Nichols A."/>
            <person name="Cepeda A.J."/>
            <person name="Yan W."/>
            <person name="Fan B."/>
            <person name="Jiang Y."/>
            <person name="Adhikari A."/>
            <person name="Zheng C.-J."/>
            <person name="Schuster L."/>
            <person name="Cowan T.M."/>
            <person name="Smanski M.J."/>
            <person name="Chevrette M.G."/>
            <person name="De Carvalho L.P.S."/>
            <person name="Shen B."/>
        </authorList>
    </citation>
    <scope>NUCLEOTIDE SEQUENCE [LARGE SCALE GENOMIC DNA]</scope>
    <source>
        <strain evidence="2 3">NPDC004119</strain>
    </source>
</reference>
<dbReference type="PANTHER" id="PTHR22642">
    <property type="entry name" value="IMIDAZOLONEPROPIONASE"/>
    <property type="match status" value="1"/>
</dbReference>
<evidence type="ECO:0000259" key="1">
    <source>
        <dbReference type="Pfam" id="PF07969"/>
    </source>
</evidence>
<sequence length="471" mass="50984">MNCAKRDVPALFLRRADLFGHGLGDCRLRNGLIAEIGPILRPHPDETVIDCDNGALLPGLADHHLHLAAMAAAAESFDIARVSRSTLATVMSRVPPGPDGWVRVVGYDDETHGFLDRYSLDEWRCIGPVRVQHRSGALWVVDSDALRELGADTADHPGVERDELGRPTGRLWRADSWLRETLGGHRPDMAAVSRRLVAVGITHVADASPDAGPATVAADAVAGDHIVQHVMLMAEASGPADHPRLAVGPVKIVVADHDLPELDTLVSRIRRAHAQHRSVALHCVSRVALALTLAALRDAGHREGDRIEHCAVADDAALAEIAALQLRVITQPTLVARRGDDYWARAEPQDRADLWRYGSLLRAGIRTAPSSDAPYGDPDPWFCLRAAATRRTASGRVLGSDERVEGRIALRGMLSRLSDPGGAARRIERGHAADLVLLDPPLRDALLNPRAEHVRGTFIMGEIRYDAGELG</sequence>
<feature type="domain" description="Amidohydrolase 3" evidence="1">
    <location>
        <begin position="48"/>
        <end position="464"/>
    </location>
</feature>
<accession>A0ABW6P9L5</accession>
<dbReference type="SUPFAM" id="SSF51556">
    <property type="entry name" value="Metallo-dependent hydrolases"/>
    <property type="match status" value="1"/>
</dbReference>
<comment type="caution">
    <text evidence="2">The sequence shown here is derived from an EMBL/GenBank/DDBJ whole genome shotgun (WGS) entry which is preliminary data.</text>
</comment>
<dbReference type="Pfam" id="PF07969">
    <property type="entry name" value="Amidohydro_3"/>
    <property type="match status" value="1"/>
</dbReference>
<keyword evidence="3" id="KW-1185">Reference proteome</keyword>
<dbReference type="InterPro" id="IPR011059">
    <property type="entry name" value="Metal-dep_hydrolase_composite"/>
</dbReference>
<dbReference type="EMBL" id="JBIAMT010000005">
    <property type="protein sequence ID" value="MFF0499854.1"/>
    <property type="molecule type" value="Genomic_DNA"/>
</dbReference>
<proteinExistence type="predicted"/>